<reference evidence="4" key="1">
    <citation type="submission" date="2024-05" db="EMBL/GenBank/DDBJ databases">
        <authorList>
            <person name="Kim S."/>
            <person name="Heo J."/>
            <person name="Choi H."/>
            <person name="Choi Y."/>
            <person name="Kwon S.-W."/>
            <person name="Kim Y."/>
        </authorList>
    </citation>
    <scope>NUCLEOTIDE SEQUENCE</scope>
    <source>
        <strain evidence="4">KACC 23698</strain>
    </source>
</reference>
<comment type="pathway">
    <text evidence="1">Bacterial outer membrane biogenesis; LPS O-antigen biosynthesis.</text>
</comment>
<evidence type="ECO:0000259" key="3">
    <source>
        <dbReference type="Pfam" id="PF01370"/>
    </source>
</evidence>
<name>A0AAU7JAX6_9HYPH</name>
<dbReference type="SUPFAM" id="SSF51735">
    <property type="entry name" value="NAD(P)-binding Rossmann-fold domains"/>
    <property type="match status" value="1"/>
</dbReference>
<comment type="similarity">
    <text evidence="2">Belongs to the NAD(P)-dependent epimerase/dehydratase family.</text>
</comment>
<gene>
    <name evidence="4" type="ORF">ABEG18_17565</name>
</gene>
<evidence type="ECO:0000256" key="1">
    <source>
        <dbReference type="ARBA" id="ARBA00005125"/>
    </source>
</evidence>
<accession>A0AAU7JAX6</accession>
<dbReference type="EMBL" id="CP157484">
    <property type="protein sequence ID" value="XBO37522.1"/>
    <property type="molecule type" value="Genomic_DNA"/>
</dbReference>
<protein>
    <submittedName>
        <fullName evidence="4">NAD(P)-dependent oxidoreductase</fullName>
    </submittedName>
</protein>
<dbReference type="InterPro" id="IPR001509">
    <property type="entry name" value="Epimerase_deHydtase"/>
</dbReference>
<dbReference type="Pfam" id="PF01370">
    <property type="entry name" value="Epimerase"/>
    <property type="match status" value="1"/>
</dbReference>
<dbReference type="AlphaFoldDB" id="A0AAU7JAX6"/>
<dbReference type="CDD" id="cd08946">
    <property type="entry name" value="SDR_e"/>
    <property type="match status" value="1"/>
</dbReference>
<sequence length="301" mass="30853">MKILITGGAGFLGAWIAKRLVEGGCEVRIFDRSDDPRLVRAIVGEAADAIEFRTGDVTSGPDVLAAAEGCASVAHLAALLTPACQADPIRGANVNVNGTLNVFEAARKLGLRSVVYASSAGVFGPADGVHPAPSTLYGAYKLACEGVGRAYALDHGVASVGFRPLVVYGPGREVGSTAGATLACRHAVEGRPYAIPFTGETDMIFVDDVAAAFAAALLRPITGAHVFNLRGEVASVDAIIAEIRKRAPGARLTAEGPPVPITSQIEAHDLAPVLGPLPTTSLAAGIERTMAFYQAAGRSGA</sequence>
<dbReference type="PANTHER" id="PTHR43000">
    <property type="entry name" value="DTDP-D-GLUCOSE 4,6-DEHYDRATASE-RELATED"/>
    <property type="match status" value="1"/>
</dbReference>
<proteinExistence type="inferred from homology"/>
<feature type="domain" description="NAD-dependent epimerase/dehydratase" evidence="3">
    <location>
        <begin position="3"/>
        <end position="228"/>
    </location>
</feature>
<dbReference type="RefSeq" id="WP_406854345.1">
    <property type="nucleotide sequence ID" value="NZ_CP157484.1"/>
</dbReference>
<organism evidence="4">
    <name type="scientific">Alsobacter sp. KACC 23698</name>
    <dbReference type="NCBI Taxonomy" id="3149229"/>
    <lineage>
        <taxon>Bacteria</taxon>
        <taxon>Pseudomonadati</taxon>
        <taxon>Pseudomonadota</taxon>
        <taxon>Alphaproteobacteria</taxon>
        <taxon>Hyphomicrobiales</taxon>
        <taxon>Alsobacteraceae</taxon>
        <taxon>Alsobacter</taxon>
    </lineage>
</organism>
<dbReference type="Gene3D" id="3.40.50.720">
    <property type="entry name" value="NAD(P)-binding Rossmann-like Domain"/>
    <property type="match status" value="1"/>
</dbReference>
<evidence type="ECO:0000256" key="2">
    <source>
        <dbReference type="ARBA" id="ARBA00007637"/>
    </source>
</evidence>
<dbReference type="InterPro" id="IPR036291">
    <property type="entry name" value="NAD(P)-bd_dom_sf"/>
</dbReference>
<evidence type="ECO:0000313" key="4">
    <source>
        <dbReference type="EMBL" id="XBO37522.1"/>
    </source>
</evidence>